<reference evidence="2" key="1">
    <citation type="submission" date="2023-08" db="EMBL/GenBank/DDBJ databases">
        <title>Black Yeasts Isolated from many extreme environments.</title>
        <authorList>
            <person name="Coleine C."/>
            <person name="Stajich J.E."/>
            <person name="Selbmann L."/>
        </authorList>
    </citation>
    <scope>NUCLEOTIDE SEQUENCE</scope>
    <source>
        <strain evidence="2">CCFEE 5401</strain>
    </source>
</reference>
<accession>A0AAN7TDR7</accession>
<dbReference type="CDD" id="cd00138">
    <property type="entry name" value="PLDc_SF"/>
    <property type="match status" value="1"/>
</dbReference>
<dbReference type="PANTHER" id="PTHR21248:SF22">
    <property type="entry name" value="PHOSPHOLIPASE D"/>
    <property type="match status" value="1"/>
</dbReference>
<dbReference type="Pfam" id="PF13091">
    <property type="entry name" value="PLDc_2"/>
    <property type="match status" value="1"/>
</dbReference>
<name>A0AAN7TDR7_9PEZI</name>
<dbReference type="EMBL" id="JAVRRL010000034">
    <property type="protein sequence ID" value="KAK5111977.1"/>
    <property type="molecule type" value="Genomic_DNA"/>
</dbReference>
<dbReference type="PANTHER" id="PTHR21248">
    <property type="entry name" value="CARDIOLIPIN SYNTHASE"/>
    <property type="match status" value="1"/>
</dbReference>
<dbReference type="GO" id="GO:0032049">
    <property type="term" value="P:cardiolipin biosynthetic process"/>
    <property type="evidence" value="ECO:0007669"/>
    <property type="project" value="UniProtKB-ARBA"/>
</dbReference>
<gene>
    <name evidence="2" type="ORF">LTR62_004511</name>
</gene>
<dbReference type="InterPro" id="IPR025202">
    <property type="entry name" value="PLD-like_dom"/>
</dbReference>
<dbReference type="InterPro" id="IPR001736">
    <property type="entry name" value="PLipase_D/transphosphatidylase"/>
</dbReference>
<evidence type="ECO:0000313" key="3">
    <source>
        <dbReference type="Proteomes" id="UP001310890"/>
    </source>
</evidence>
<evidence type="ECO:0000259" key="1">
    <source>
        <dbReference type="PROSITE" id="PS50035"/>
    </source>
</evidence>
<evidence type="ECO:0000313" key="2">
    <source>
        <dbReference type="EMBL" id="KAK5111977.1"/>
    </source>
</evidence>
<feature type="domain" description="PLD phosphodiesterase" evidence="1">
    <location>
        <begin position="534"/>
        <end position="561"/>
    </location>
</feature>
<dbReference type="Proteomes" id="UP001310890">
    <property type="component" value="Unassembled WGS sequence"/>
</dbReference>
<feature type="domain" description="PLD phosphodiesterase" evidence="1">
    <location>
        <begin position="237"/>
        <end position="264"/>
    </location>
</feature>
<sequence>MGDLGNGNSLTASGENGYERILKWCTSRDTISSYYAQDPTQSPGDIAQKLWGSHHLKSPSTKAPEHGKVATIQDLEWARACGNFGDIQPSELFLRAYHDLLQCLEHDPLANCVSPPLCGSTGYVPLTIIGQLNDQVRHMSNLIVRAKREVCLATNFWKHSLASDLISDAMIELSRRAGERGQKVVFKLMYDRGDVKQFLEPHQNVDEKTWTSKVVGLPPLSKIPNLDFQVLNFHRPPLGTFHSKFMVVDREMATISSNNIMDNDNTEMMSHIEGPIVDAVWETFMISWHNKLDPPLPCRDTTAWSKPAPTYQEEDFRQLFEPNGAFRVPEKPVETDLPEHDPGNPHYDSSIVGEIERMRFVIRPRQGESYADAVCRHLNKPTKLDLRATAPARDPDLHYFPFVPTPPTNAVPIAMASRKPYPDLNNHSEFVPQNECFLSLIRNAKHSVFIQTPDLNAKTLLPAIVAAVKRGVAITYYVCLGYNDLGELLPGQGGTNEMAAGSLYHQLSAAEKELLKIYFYVAADQNYPIHNSLKTRSCHIKLLIADDAVAVQGSGNQDTQSYYHSQEVNVMIDSPIVCAAWREGIERNQNTVLYGRVREDGCWYDAEGKLAEGSMGTNPSKFERVKGAFGMIQKARGA</sequence>
<proteinExistence type="predicted"/>
<dbReference type="SUPFAM" id="SSF56024">
    <property type="entry name" value="Phospholipase D/nuclease"/>
    <property type="match status" value="2"/>
</dbReference>
<comment type="caution">
    <text evidence="2">The sequence shown here is derived from an EMBL/GenBank/DDBJ whole genome shotgun (WGS) entry which is preliminary data.</text>
</comment>
<dbReference type="PROSITE" id="PS50035">
    <property type="entry name" value="PLD"/>
    <property type="match status" value="2"/>
</dbReference>
<organism evidence="2 3">
    <name type="scientific">Meristemomyces frigidus</name>
    <dbReference type="NCBI Taxonomy" id="1508187"/>
    <lineage>
        <taxon>Eukaryota</taxon>
        <taxon>Fungi</taxon>
        <taxon>Dikarya</taxon>
        <taxon>Ascomycota</taxon>
        <taxon>Pezizomycotina</taxon>
        <taxon>Dothideomycetes</taxon>
        <taxon>Dothideomycetidae</taxon>
        <taxon>Mycosphaerellales</taxon>
        <taxon>Teratosphaeriaceae</taxon>
        <taxon>Meristemomyces</taxon>
    </lineage>
</organism>
<dbReference type="AlphaFoldDB" id="A0AAN7TDR7"/>
<protein>
    <recommendedName>
        <fullName evidence="1">PLD phosphodiesterase domain-containing protein</fullName>
    </recommendedName>
</protein>
<dbReference type="Gene3D" id="3.30.870.10">
    <property type="entry name" value="Endonuclease Chain A"/>
    <property type="match status" value="2"/>
</dbReference>
<dbReference type="GO" id="GO:0030572">
    <property type="term" value="F:phosphatidyltransferase activity"/>
    <property type="evidence" value="ECO:0007669"/>
    <property type="project" value="UniProtKB-ARBA"/>
</dbReference>